<dbReference type="InterPro" id="IPR005586">
    <property type="entry name" value="ABC_trans_aux"/>
</dbReference>
<keyword evidence="2" id="KW-0449">Lipoprotein</keyword>
<dbReference type="Gene3D" id="3.40.50.10610">
    <property type="entry name" value="ABC-type transport auxiliary lipoprotein component"/>
    <property type="match status" value="1"/>
</dbReference>
<organism evidence="2 3">
    <name type="scientific">Legionella maioricensis</name>
    <dbReference type="NCBI Taxonomy" id="2896528"/>
    <lineage>
        <taxon>Bacteria</taxon>
        <taxon>Pseudomonadati</taxon>
        <taxon>Pseudomonadota</taxon>
        <taxon>Gammaproteobacteria</taxon>
        <taxon>Legionellales</taxon>
        <taxon>Legionellaceae</taxon>
        <taxon>Legionella</taxon>
    </lineage>
</organism>
<gene>
    <name evidence="2" type="ORF">LOX96_01665</name>
</gene>
<accession>A0A9X2IAS9</accession>
<reference evidence="2" key="1">
    <citation type="submission" date="2021-11" db="EMBL/GenBank/DDBJ databases">
        <title>Legionella maioricencis sp. nov., a new species isolated from hot water samples in Mallorca.</title>
        <authorList>
            <person name="Crespi S."/>
            <person name="Drasar V."/>
            <person name="Salva-Serra F."/>
            <person name="Jaen-Luchoro D."/>
            <person name="Pineiro-Iglesias B."/>
            <person name="Aliaga F."/>
            <person name="Fernandez-Juarez V."/>
            <person name="Coll G."/>
            <person name="Moore E.R.B."/>
            <person name="Bennasar-Figueras A."/>
        </authorList>
    </citation>
    <scope>NUCLEOTIDE SEQUENCE</scope>
    <source>
        <strain evidence="2">HCPI-6</strain>
    </source>
</reference>
<dbReference type="SUPFAM" id="SSF159594">
    <property type="entry name" value="XCC0632-like"/>
    <property type="match status" value="1"/>
</dbReference>
<dbReference type="EMBL" id="JAJKBJ010000001">
    <property type="protein sequence ID" value="MCL9682792.1"/>
    <property type="molecule type" value="Genomic_DNA"/>
</dbReference>
<comment type="caution">
    <text evidence="2">The sequence shown here is derived from an EMBL/GenBank/DDBJ whole genome shotgun (WGS) entry which is preliminary data.</text>
</comment>
<dbReference type="Proteomes" id="UP001139721">
    <property type="component" value="Unassembled WGS sequence"/>
</dbReference>
<sequence length="200" mass="22423">MWILKLLFLTMGITLLIGCSPVKLPVTKEFQLSSYSAKQFASSPRQITLLITTPEAVAAYQTDQMLYIQKPFQIEAFSKNSWISPPADMLYPLLVQSLQRTGYFYAVASSPYNEKADYRLDTQLLTLDQSFIKKPSVIEFAAKLVLTRTDDNKIIASRIFSQQIPCPTDTPYGGVVAANRASHQFTATAADFVISHIKRD</sequence>
<dbReference type="Pfam" id="PF03886">
    <property type="entry name" value="ABC_trans_aux"/>
    <property type="match status" value="1"/>
</dbReference>
<dbReference type="PROSITE" id="PS51257">
    <property type="entry name" value="PROKAR_LIPOPROTEIN"/>
    <property type="match status" value="1"/>
</dbReference>
<dbReference type="RefSeq" id="WP_250420773.1">
    <property type="nucleotide sequence ID" value="NZ_JAJKBJ010000001.1"/>
</dbReference>
<evidence type="ECO:0000259" key="1">
    <source>
        <dbReference type="Pfam" id="PF03886"/>
    </source>
</evidence>
<protein>
    <submittedName>
        <fullName evidence="2">ABC-type transport auxiliary lipoprotein family protein</fullName>
    </submittedName>
</protein>
<evidence type="ECO:0000313" key="3">
    <source>
        <dbReference type="Proteomes" id="UP001139721"/>
    </source>
</evidence>
<name>A0A9X2IAS9_9GAMM</name>
<proteinExistence type="predicted"/>
<dbReference type="AlphaFoldDB" id="A0A9X2IAS9"/>
<feature type="domain" description="ABC-type transport auxiliary lipoprotein component" evidence="1">
    <location>
        <begin position="31"/>
        <end position="188"/>
    </location>
</feature>
<keyword evidence="3" id="KW-1185">Reference proteome</keyword>
<evidence type="ECO:0000313" key="2">
    <source>
        <dbReference type="EMBL" id="MCL9682792.1"/>
    </source>
</evidence>